<comment type="catalytic activity">
    <reaction evidence="31">
        <text>N(omega),N(omega)-dimethyl-L-arginine + glyoxylate = 5-(3,3-dimethylguanidino)-2-oxopentanoate + glycine</text>
        <dbReference type="Rhea" id="RHEA:77311"/>
        <dbReference type="ChEBI" id="CHEBI:36655"/>
        <dbReference type="ChEBI" id="CHEBI:57305"/>
        <dbReference type="ChEBI" id="CHEBI:58326"/>
        <dbReference type="ChEBI" id="CHEBI:197301"/>
    </reaction>
</comment>
<dbReference type="FunFam" id="3.40.640.10:FF:000055">
    <property type="entry name" value="Alanine--glyoxylate aminotransferase 2, mitochondrial"/>
    <property type="match status" value="1"/>
</dbReference>
<keyword evidence="9" id="KW-0809">Transit peptide</keyword>
<evidence type="ECO:0000256" key="21">
    <source>
        <dbReference type="ARBA" id="ARBA00043749"/>
    </source>
</evidence>
<keyword evidence="40" id="KW-1185">Reference proteome</keyword>
<evidence type="ECO:0000256" key="32">
    <source>
        <dbReference type="ARBA" id="ARBA00048264"/>
    </source>
</evidence>
<dbReference type="OrthoDB" id="10261433at2759"/>
<dbReference type="InterPro" id="IPR049704">
    <property type="entry name" value="Aminotrans_3_PPA_site"/>
</dbReference>
<evidence type="ECO:0000256" key="23">
    <source>
        <dbReference type="ARBA" id="ARBA00043758"/>
    </source>
</evidence>
<evidence type="ECO:0000256" key="22">
    <source>
        <dbReference type="ARBA" id="ARBA00043751"/>
    </source>
</evidence>
<dbReference type="EC" id="2.6.1.18" evidence="28"/>
<dbReference type="GO" id="GO:0005739">
    <property type="term" value="C:mitochondrion"/>
    <property type="evidence" value="ECO:0007669"/>
    <property type="project" value="UniProtKB-SubCell"/>
</dbReference>
<comment type="catalytic activity">
    <reaction evidence="24">
        <text>L-ornithine + pyruvate = 5-amino-2-oxopentanoate + L-alanine</text>
        <dbReference type="Rhea" id="RHEA:77327"/>
        <dbReference type="ChEBI" id="CHEBI:15361"/>
        <dbReference type="ChEBI" id="CHEBI:46911"/>
        <dbReference type="ChEBI" id="CHEBI:57972"/>
        <dbReference type="ChEBI" id="CHEBI:58802"/>
    </reaction>
</comment>
<evidence type="ECO:0000256" key="20">
    <source>
        <dbReference type="ARBA" id="ARBA00043726"/>
    </source>
</evidence>
<dbReference type="EC" id="2.6.1.40" evidence="12"/>
<dbReference type="Gene3D" id="3.40.640.10">
    <property type="entry name" value="Type I PLP-dependent aspartate aminotransferase-like (Major domain)"/>
    <property type="match status" value="1"/>
</dbReference>
<dbReference type="GO" id="GO:0008453">
    <property type="term" value="F:alanine-glyoxylate transaminase activity"/>
    <property type="evidence" value="ECO:0007669"/>
    <property type="project" value="UniProtKB-EC"/>
</dbReference>
<dbReference type="GO" id="GO:0019481">
    <property type="term" value="P:L-alanine catabolic process, by transamination"/>
    <property type="evidence" value="ECO:0007669"/>
    <property type="project" value="TreeGrafter"/>
</dbReference>
<evidence type="ECO:0000256" key="30">
    <source>
        <dbReference type="ARBA" id="ARBA00044258"/>
    </source>
</evidence>
<evidence type="ECO:0000256" key="17">
    <source>
        <dbReference type="ARBA" id="ARBA00042669"/>
    </source>
</evidence>
<keyword evidence="8 39" id="KW-0663">Pyridoxal phosphate</keyword>
<comment type="catalytic activity">
    <reaction evidence="27">
        <text>2-oxopentanoate + N(omega),N(omega)-dimethyl-L-arginine = 5-(3,3-dimethylguanidino)-2-oxopentanoate + L-2-aminopentanoate</text>
        <dbReference type="Rhea" id="RHEA:77359"/>
        <dbReference type="ChEBI" id="CHEBI:28644"/>
        <dbReference type="ChEBI" id="CHEBI:58326"/>
        <dbReference type="ChEBI" id="CHEBI:58441"/>
        <dbReference type="ChEBI" id="CHEBI:197301"/>
    </reaction>
</comment>
<evidence type="ECO:0000256" key="33">
    <source>
        <dbReference type="ARBA" id="ARBA00048500"/>
    </source>
</evidence>
<evidence type="ECO:0000256" key="13">
    <source>
        <dbReference type="ARBA" id="ARBA00039862"/>
    </source>
</evidence>
<evidence type="ECO:0000256" key="16">
    <source>
        <dbReference type="ARBA" id="ARBA00042611"/>
    </source>
</evidence>
<comment type="cofactor">
    <cofactor evidence="1">
        <name>pyridoxal 5'-phosphate</name>
        <dbReference type="ChEBI" id="CHEBI:597326"/>
    </cofactor>
</comment>
<dbReference type="GO" id="GO:0009436">
    <property type="term" value="P:glyoxylate catabolic process"/>
    <property type="evidence" value="ECO:0007669"/>
    <property type="project" value="TreeGrafter"/>
</dbReference>
<keyword evidence="7" id="KW-0808">Transferase</keyword>
<proteinExistence type="inferred from homology"/>
<comment type="catalytic activity">
    <reaction evidence="26">
        <text>3-oxopropanoate + L-alanine = beta-alanine + pyruvate</text>
        <dbReference type="Rhea" id="RHEA:14077"/>
        <dbReference type="ChEBI" id="CHEBI:15361"/>
        <dbReference type="ChEBI" id="CHEBI:33190"/>
        <dbReference type="ChEBI" id="CHEBI:57966"/>
        <dbReference type="ChEBI" id="CHEBI:57972"/>
        <dbReference type="EC" id="2.6.1.18"/>
    </reaction>
    <physiologicalReaction direction="right-to-left" evidence="26">
        <dbReference type="Rhea" id="RHEA:14079"/>
    </physiologicalReaction>
</comment>
<comment type="catalytic activity">
    <reaction evidence="33">
        <text>2-oxohexanoate + N(omega),N(omega)-dimethyl-L-arginine = L-2-aminohexanoate + 5-(3,3-dimethylguanidino)-2-oxopentanoate</text>
        <dbReference type="Rhea" id="RHEA:77363"/>
        <dbReference type="ChEBI" id="CHEBI:35177"/>
        <dbReference type="ChEBI" id="CHEBI:58326"/>
        <dbReference type="ChEBI" id="CHEBI:58455"/>
        <dbReference type="ChEBI" id="CHEBI:197301"/>
    </reaction>
</comment>
<comment type="subcellular location">
    <subcellularLocation>
        <location evidence="2">Mitochondrion</location>
    </subcellularLocation>
</comment>
<dbReference type="PIRSF" id="PIRSF000521">
    <property type="entry name" value="Transaminase_4ab_Lys_Orn"/>
    <property type="match status" value="1"/>
</dbReference>
<evidence type="ECO:0000256" key="34">
    <source>
        <dbReference type="ARBA" id="ARBA00048560"/>
    </source>
</evidence>
<comment type="catalytic activity">
    <reaction evidence="25">
        <text>N(omega),N('omega)-dimethyl-L-arginine + pyruvate = 5-(3,3'-dimethylguanidino)-2-oxopentanoate + L-alanine</text>
        <dbReference type="Rhea" id="RHEA:77307"/>
        <dbReference type="ChEBI" id="CHEBI:15361"/>
        <dbReference type="ChEBI" id="CHEBI:57972"/>
        <dbReference type="ChEBI" id="CHEBI:197308"/>
        <dbReference type="ChEBI" id="CHEBI:197310"/>
    </reaction>
</comment>
<evidence type="ECO:0000256" key="24">
    <source>
        <dbReference type="ARBA" id="ARBA00043777"/>
    </source>
</evidence>
<comment type="catalytic activity">
    <reaction evidence="36">
        <text>oxaloacetate + L-alanine = L-aspartate + pyruvate</text>
        <dbReference type="Rhea" id="RHEA:77347"/>
        <dbReference type="ChEBI" id="CHEBI:15361"/>
        <dbReference type="ChEBI" id="CHEBI:16452"/>
        <dbReference type="ChEBI" id="CHEBI:29991"/>
        <dbReference type="ChEBI" id="CHEBI:57972"/>
    </reaction>
</comment>
<keyword evidence="10" id="KW-0496">Mitochondrion</keyword>
<comment type="subunit">
    <text evidence="4">Homotetramer.</text>
</comment>
<dbReference type="InterPro" id="IPR015424">
    <property type="entry name" value="PyrdxlP-dep_Trfase"/>
</dbReference>
<evidence type="ECO:0000256" key="37">
    <source>
        <dbReference type="ARBA" id="ARBA00049480"/>
    </source>
</evidence>
<dbReference type="InterPro" id="IPR005814">
    <property type="entry name" value="Aminotrans_3"/>
</dbReference>
<comment type="catalytic activity">
    <reaction evidence="22">
        <text>2-oxobutanoate + L-alanine = (2S)-2-aminobutanoate + pyruvate</text>
        <dbReference type="Rhea" id="RHEA:77355"/>
        <dbReference type="ChEBI" id="CHEBI:15361"/>
        <dbReference type="ChEBI" id="CHEBI:16763"/>
        <dbReference type="ChEBI" id="CHEBI:57972"/>
        <dbReference type="ChEBI" id="CHEBI:74359"/>
        <dbReference type="EC" id="2.6.1.44"/>
    </reaction>
</comment>
<dbReference type="GO" id="GO:0016223">
    <property type="term" value="F:beta-alanine:pyruvate transaminase activity"/>
    <property type="evidence" value="ECO:0007669"/>
    <property type="project" value="UniProtKB-EC"/>
</dbReference>
<evidence type="ECO:0000256" key="36">
    <source>
        <dbReference type="ARBA" id="ARBA00048916"/>
    </source>
</evidence>
<dbReference type="PROSITE" id="PS00600">
    <property type="entry name" value="AA_TRANSFER_CLASS_3"/>
    <property type="match status" value="1"/>
</dbReference>
<dbReference type="CDD" id="cd00610">
    <property type="entry name" value="OAT_like"/>
    <property type="match status" value="1"/>
</dbReference>
<evidence type="ECO:0000256" key="27">
    <source>
        <dbReference type="ARBA" id="ARBA00043826"/>
    </source>
</evidence>
<evidence type="ECO:0000256" key="10">
    <source>
        <dbReference type="ARBA" id="ARBA00023128"/>
    </source>
</evidence>
<comment type="catalytic activity">
    <reaction evidence="34">
        <text>N(omega),N(omega)-dimethyl-L-arginine + 2-oxobutanoate = 5-(3,3-dimethylguanidino)-2-oxopentanoate + (2S)-2-aminobutanoate</text>
        <dbReference type="Rhea" id="RHEA:77351"/>
        <dbReference type="ChEBI" id="CHEBI:16763"/>
        <dbReference type="ChEBI" id="CHEBI:58326"/>
        <dbReference type="ChEBI" id="CHEBI:74359"/>
        <dbReference type="ChEBI" id="CHEBI:197301"/>
    </reaction>
</comment>
<dbReference type="InterPro" id="IPR015422">
    <property type="entry name" value="PyrdxlP-dep_Trfase_small"/>
</dbReference>
<comment type="catalytic activity">
    <reaction evidence="32">
        <text>L-ornithine + glyoxylate = 5-amino-2-oxopentanoate + glycine</text>
        <dbReference type="Rhea" id="RHEA:77331"/>
        <dbReference type="ChEBI" id="CHEBI:36655"/>
        <dbReference type="ChEBI" id="CHEBI:46911"/>
        <dbReference type="ChEBI" id="CHEBI:57305"/>
        <dbReference type="ChEBI" id="CHEBI:58802"/>
    </reaction>
</comment>
<evidence type="ECO:0000256" key="26">
    <source>
        <dbReference type="ARBA" id="ARBA00043825"/>
    </source>
</evidence>
<comment type="catalytic activity">
    <reaction evidence="21">
        <text>N(omega),N(omega)-dimethyl-L-arginine + oxaloacetate = 5-(3,3-dimethylguanidino)-2-oxopentanoate + L-aspartate</text>
        <dbReference type="Rhea" id="RHEA:77343"/>
        <dbReference type="ChEBI" id="CHEBI:16452"/>
        <dbReference type="ChEBI" id="CHEBI:29991"/>
        <dbReference type="ChEBI" id="CHEBI:58326"/>
        <dbReference type="ChEBI" id="CHEBI:197301"/>
    </reaction>
</comment>
<dbReference type="OMA" id="MVPGFKY"/>
<evidence type="ECO:0000256" key="19">
    <source>
        <dbReference type="ARBA" id="ARBA00043679"/>
    </source>
</evidence>
<comment type="catalytic activity">
    <reaction evidence="23">
        <text>N(omega)-methyl-L-arginine + pyruvate = 5-(3-methylguanidino)-2-oxopentanoate + L-alanine</text>
        <dbReference type="Rhea" id="RHEA:77319"/>
        <dbReference type="ChEBI" id="CHEBI:15361"/>
        <dbReference type="ChEBI" id="CHEBI:57972"/>
        <dbReference type="ChEBI" id="CHEBI:114953"/>
        <dbReference type="ChEBI" id="CHEBI:197314"/>
    </reaction>
</comment>
<comment type="catalytic activity">
    <reaction evidence="37">
        <text>N(omega),N('omega)-dimethyl-L-arginine + glyoxylate = 5-(3,3'-dimethylguanidino)-2-oxopentanoate + glycine</text>
        <dbReference type="Rhea" id="RHEA:77315"/>
        <dbReference type="ChEBI" id="CHEBI:36655"/>
        <dbReference type="ChEBI" id="CHEBI:57305"/>
        <dbReference type="ChEBI" id="CHEBI:197308"/>
        <dbReference type="ChEBI" id="CHEBI:197310"/>
    </reaction>
</comment>
<dbReference type="GeneID" id="108676415"/>
<evidence type="ECO:0000256" key="38">
    <source>
        <dbReference type="ARBA" id="ARBA00058068"/>
    </source>
</evidence>
<dbReference type="InterPro" id="IPR015421">
    <property type="entry name" value="PyrdxlP-dep_Trfase_major"/>
</dbReference>
<reference evidence="41" key="1">
    <citation type="submission" date="2025-08" db="UniProtKB">
        <authorList>
            <consortium name="RefSeq"/>
        </authorList>
    </citation>
    <scope>IDENTIFICATION</scope>
    <source>
        <tissue evidence="41">Whole organism</tissue>
    </source>
</reference>
<evidence type="ECO:0000256" key="31">
    <source>
        <dbReference type="ARBA" id="ARBA00047892"/>
    </source>
</evidence>
<dbReference type="PANTHER" id="PTHR45688:SF3">
    <property type="entry name" value="ALANINE--GLYOXYLATE AMINOTRANSFERASE 2, MITOCHONDRIAL"/>
    <property type="match status" value="1"/>
</dbReference>
<dbReference type="GO" id="GO:0047305">
    <property type="term" value="F:(R)-3-amino-2-methylpropionate-pyruvate transaminase activity"/>
    <property type="evidence" value="ECO:0007669"/>
    <property type="project" value="UniProtKB-EC"/>
</dbReference>
<dbReference type="SUPFAM" id="SSF53383">
    <property type="entry name" value="PLP-dependent transferases"/>
    <property type="match status" value="1"/>
</dbReference>
<evidence type="ECO:0000256" key="8">
    <source>
        <dbReference type="ARBA" id="ARBA00022898"/>
    </source>
</evidence>
<dbReference type="Proteomes" id="UP000694843">
    <property type="component" value="Unplaced"/>
</dbReference>
<evidence type="ECO:0000256" key="39">
    <source>
        <dbReference type="RuleBase" id="RU003560"/>
    </source>
</evidence>
<dbReference type="RefSeq" id="XP_018019979.1">
    <property type="nucleotide sequence ID" value="XM_018164490.2"/>
</dbReference>
<comment type="function">
    <text evidence="38">Multifunctional aminotransferase with a broad substrate specificity. Catalyzes the conversion of glyoxylate to glycine using alanine as the amino donor. Catalyzes metabolism of not L- but the D-isomer of D-beta-aminoisobutyric acid to generate 2-methyl-3-oxopropanoate and alanine. Catalyzes the transfer of the amino group from beta-alanine to pyruvate to yield L-alanine and 3-oxopropanoate. Can metabolize NG-monomethyl-L-arginine (NMMA), asymmetric NG,NG-dimethyl-L-arginine (ADMA) and symmetric NG,N'G-dimethyl-L-arginine (SDMA). ADMA is a potent inhibitor of nitric-oxide (NO) synthase, and this activity provides mechanism through which the kidney regulates blood pressure.</text>
</comment>
<evidence type="ECO:0000256" key="7">
    <source>
        <dbReference type="ARBA" id="ARBA00022679"/>
    </source>
</evidence>
<evidence type="ECO:0000256" key="4">
    <source>
        <dbReference type="ARBA" id="ARBA00011881"/>
    </source>
</evidence>
<evidence type="ECO:0000256" key="6">
    <source>
        <dbReference type="ARBA" id="ARBA00022576"/>
    </source>
</evidence>
<evidence type="ECO:0000256" key="9">
    <source>
        <dbReference type="ARBA" id="ARBA00022946"/>
    </source>
</evidence>
<keyword evidence="6 41" id="KW-0032">Aminotransferase</keyword>
<dbReference type="AlphaFoldDB" id="A0A8B7P1L2"/>
<name>A0A8B7P1L2_HYAAZ</name>
<evidence type="ECO:0000256" key="11">
    <source>
        <dbReference type="ARBA" id="ARBA00033660"/>
    </source>
</evidence>
<comment type="catalytic activity">
    <reaction evidence="18">
        <text>N(omega),N(omega)-dimethyl-L-arginine + pyruvate = 5-(3,3-dimethylguanidino)-2-oxopentanoate + L-alanine</text>
        <dbReference type="Rhea" id="RHEA:77303"/>
        <dbReference type="ChEBI" id="CHEBI:15361"/>
        <dbReference type="ChEBI" id="CHEBI:57972"/>
        <dbReference type="ChEBI" id="CHEBI:58326"/>
        <dbReference type="ChEBI" id="CHEBI:197301"/>
    </reaction>
</comment>
<evidence type="ECO:0000256" key="18">
    <source>
        <dbReference type="ARBA" id="ARBA00043669"/>
    </source>
</evidence>
<evidence type="ECO:0000256" key="14">
    <source>
        <dbReference type="ARBA" id="ARBA00041662"/>
    </source>
</evidence>
<gene>
    <name evidence="41" type="primary">LOC108676415</name>
</gene>
<comment type="catalytic activity">
    <reaction evidence="20">
        <text>(R)-3-amino-2-methylpropanoate + pyruvate = 2-methyl-3-oxopropanoate + L-alanine</text>
        <dbReference type="Rhea" id="RHEA:18393"/>
        <dbReference type="ChEBI" id="CHEBI:15361"/>
        <dbReference type="ChEBI" id="CHEBI:57700"/>
        <dbReference type="ChEBI" id="CHEBI:57731"/>
        <dbReference type="ChEBI" id="CHEBI:57972"/>
        <dbReference type="EC" id="2.6.1.40"/>
    </reaction>
    <physiologicalReaction direction="left-to-right" evidence="20">
        <dbReference type="Rhea" id="RHEA:18394"/>
    </physiologicalReaction>
</comment>
<organism evidence="40 41">
    <name type="scientific">Hyalella azteca</name>
    <name type="common">Amphipod</name>
    <dbReference type="NCBI Taxonomy" id="294128"/>
    <lineage>
        <taxon>Eukaryota</taxon>
        <taxon>Metazoa</taxon>
        <taxon>Ecdysozoa</taxon>
        <taxon>Arthropoda</taxon>
        <taxon>Crustacea</taxon>
        <taxon>Multicrustacea</taxon>
        <taxon>Malacostraca</taxon>
        <taxon>Eumalacostraca</taxon>
        <taxon>Peracarida</taxon>
        <taxon>Amphipoda</taxon>
        <taxon>Senticaudata</taxon>
        <taxon>Talitrida</taxon>
        <taxon>Talitroidea</taxon>
        <taxon>Hyalellidae</taxon>
        <taxon>Hyalella</taxon>
    </lineage>
</organism>
<evidence type="ECO:0000256" key="35">
    <source>
        <dbReference type="ARBA" id="ARBA00048760"/>
    </source>
</evidence>
<evidence type="ECO:0000256" key="29">
    <source>
        <dbReference type="ARBA" id="ARBA00044257"/>
    </source>
</evidence>
<evidence type="ECO:0000313" key="40">
    <source>
        <dbReference type="Proteomes" id="UP000694843"/>
    </source>
</evidence>
<dbReference type="GO" id="GO:0030170">
    <property type="term" value="F:pyridoxal phosphate binding"/>
    <property type="evidence" value="ECO:0007669"/>
    <property type="project" value="InterPro"/>
</dbReference>
<evidence type="ECO:0000256" key="1">
    <source>
        <dbReference type="ARBA" id="ARBA00001933"/>
    </source>
</evidence>
<evidence type="ECO:0000256" key="25">
    <source>
        <dbReference type="ARBA" id="ARBA00043798"/>
    </source>
</evidence>
<dbReference type="KEGG" id="hazt:108676415"/>
<dbReference type="EC" id="2.6.1.44" evidence="5"/>
<sequence>MGLVLRSTLQVGARVSSSRHVVRRCHVTATSAGSASAEPQLPPCDYQPPPYQGPPMSELLRIRKAHVSPALFTLYSSPLLLHAGHRQYLFDHQGRRYLDLFAGIVTTGLGHCHPKVIEAATHQMKTLWHTSNVYFNPTIHQYSQALVDTLPGNLKNVYLVNSGSEANDLALLMARLHTGRFDVVSLRNGYHGASPYTMGLTGSSKWKYQLPNGFGIHHVTNPDPYRGLWGGYRDSPVQSVRAGEGKVLDDGVTCTSSSKYLVQLQELLDYSVPQGKPAAFFAESIQGVGATVQYPLGYLKKAFELIRDRGGLCVSDEVQTGFGRTGEHFWGFEGHGVVPDIVTMAKGIGNGYPLAAVVTTPEIASTLSKALHFNTYGGNALGSAVGLAVLKTMLEENVQKRSHEVGTKFLLELGKLRDEFGSVGDVRGKGLMIGMELVENQSTHEPMNPKRFMEILEHCRDMGLLLGKGGFHGNSFRIKPPMCITEDDVKFAVAVLRVALTADKQRQQQQ</sequence>
<protein>
    <recommendedName>
        <fullName evidence="13">Alanine--glyoxylate aminotransferase 2, mitochondrial</fullName>
        <ecNumber evidence="28">2.6.1.18</ecNumber>
        <ecNumber evidence="12">2.6.1.40</ecNumber>
        <ecNumber evidence="5">2.6.1.44</ecNumber>
    </recommendedName>
    <alternativeName>
        <fullName evidence="14">(R)-3-amino-2-methylpropionate--pyruvate transaminase</fullName>
    </alternativeName>
    <alternativeName>
        <fullName evidence="16">Beta-ALAAT II</fullName>
    </alternativeName>
    <alternativeName>
        <fullName evidence="17">Beta-alanine-pyruvate aminotransferase</fullName>
    </alternativeName>
    <alternativeName>
        <fullName evidence="30">D-3-aminoisobutyrate-pyruvate aminotransferase</fullName>
    </alternativeName>
    <alternativeName>
        <fullName evidence="15">D-AIBAT</fullName>
    </alternativeName>
    <alternativeName>
        <fullName evidence="29">D-beta-aminoisobutyrate-pyruvate aminotransferase</fullName>
    </alternativeName>
</protein>
<evidence type="ECO:0000256" key="2">
    <source>
        <dbReference type="ARBA" id="ARBA00004173"/>
    </source>
</evidence>
<evidence type="ECO:0000256" key="3">
    <source>
        <dbReference type="ARBA" id="ARBA00008954"/>
    </source>
</evidence>
<comment type="catalytic activity">
    <reaction evidence="35">
        <text>N(omega)-methyl-L-arginine + glyoxylate = 5-(3-methylguanidino)-2-oxopentanoate + glycine</text>
        <dbReference type="Rhea" id="RHEA:77323"/>
        <dbReference type="ChEBI" id="CHEBI:36655"/>
        <dbReference type="ChEBI" id="CHEBI:57305"/>
        <dbReference type="ChEBI" id="CHEBI:114953"/>
        <dbReference type="ChEBI" id="CHEBI:197314"/>
    </reaction>
</comment>
<comment type="similarity">
    <text evidence="3 39">Belongs to the class-III pyridoxal-phosphate-dependent aminotransferase family.</text>
</comment>
<dbReference type="Gene3D" id="3.90.1150.10">
    <property type="entry name" value="Aspartate Aminotransferase, domain 1"/>
    <property type="match status" value="1"/>
</dbReference>
<evidence type="ECO:0000256" key="15">
    <source>
        <dbReference type="ARBA" id="ARBA00041845"/>
    </source>
</evidence>
<evidence type="ECO:0000256" key="12">
    <source>
        <dbReference type="ARBA" id="ARBA00039130"/>
    </source>
</evidence>
<evidence type="ECO:0000313" key="41">
    <source>
        <dbReference type="RefSeq" id="XP_018019979.1"/>
    </source>
</evidence>
<evidence type="ECO:0000256" key="5">
    <source>
        <dbReference type="ARBA" id="ARBA00013049"/>
    </source>
</evidence>
<evidence type="ECO:0000256" key="28">
    <source>
        <dbReference type="ARBA" id="ARBA00044055"/>
    </source>
</evidence>
<dbReference type="Pfam" id="PF00202">
    <property type="entry name" value="Aminotran_3"/>
    <property type="match status" value="1"/>
</dbReference>
<dbReference type="PANTHER" id="PTHR45688">
    <property type="match status" value="1"/>
</dbReference>
<comment type="catalytic activity">
    <reaction evidence="11">
        <text>glyoxylate + L-alanine = glycine + pyruvate</text>
        <dbReference type="Rhea" id="RHEA:24248"/>
        <dbReference type="ChEBI" id="CHEBI:15361"/>
        <dbReference type="ChEBI" id="CHEBI:36655"/>
        <dbReference type="ChEBI" id="CHEBI:57305"/>
        <dbReference type="ChEBI" id="CHEBI:57972"/>
        <dbReference type="EC" id="2.6.1.44"/>
    </reaction>
    <physiologicalReaction direction="left-to-right" evidence="11">
        <dbReference type="Rhea" id="RHEA:24249"/>
    </physiologicalReaction>
</comment>
<accession>A0A8B7P1L2</accession>
<comment type="catalytic activity">
    <reaction evidence="19">
        <text>(2S)-2-aminobutanoate + glyoxylate = 2-oxobutanoate + glycine</text>
        <dbReference type="Rhea" id="RHEA:77339"/>
        <dbReference type="ChEBI" id="CHEBI:16763"/>
        <dbReference type="ChEBI" id="CHEBI:36655"/>
        <dbReference type="ChEBI" id="CHEBI:57305"/>
        <dbReference type="ChEBI" id="CHEBI:74359"/>
    </reaction>
</comment>